<comment type="similarity">
    <text evidence="11 12">Belongs to the TonB-dependent receptor family.</text>
</comment>
<keyword evidence="3 11" id="KW-1134">Transmembrane beta strand</keyword>
<organism evidence="16 17">
    <name type="scientific">Candidatus Egerieousia excrementavium</name>
    <dbReference type="NCBI Taxonomy" id="2840778"/>
    <lineage>
        <taxon>Bacteria</taxon>
        <taxon>Pseudomonadati</taxon>
        <taxon>Bacteroidota</taxon>
        <taxon>Bacteroidia</taxon>
        <taxon>Bacteroidales</taxon>
        <taxon>Candidatus Egerieousia</taxon>
    </lineage>
</organism>
<dbReference type="InterPro" id="IPR039426">
    <property type="entry name" value="TonB-dep_rcpt-like"/>
</dbReference>
<reference evidence="16" key="2">
    <citation type="journal article" date="2021" name="PeerJ">
        <title>Extensive microbial diversity within the chicken gut microbiome revealed by metagenomics and culture.</title>
        <authorList>
            <person name="Gilroy R."/>
            <person name="Ravi A."/>
            <person name="Getino M."/>
            <person name="Pursley I."/>
            <person name="Horton D.L."/>
            <person name="Alikhan N.F."/>
            <person name="Baker D."/>
            <person name="Gharbi K."/>
            <person name="Hall N."/>
            <person name="Watson M."/>
            <person name="Adriaenssens E.M."/>
            <person name="Foster-Nyarko E."/>
            <person name="Jarju S."/>
            <person name="Secka A."/>
            <person name="Antonio M."/>
            <person name="Oren A."/>
            <person name="Chaudhuri R.R."/>
            <person name="La Ragione R."/>
            <person name="Hildebrand F."/>
            <person name="Pallen M.J."/>
        </authorList>
    </citation>
    <scope>NUCLEOTIDE SEQUENCE</scope>
    <source>
        <strain evidence="16">15467</strain>
    </source>
</reference>
<dbReference type="AlphaFoldDB" id="A0A9D9GZ74"/>
<dbReference type="Pfam" id="PF07715">
    <property type="entry name" value="Plug"/>
    <property type="match status" value="1"/>
</dbReference>
<evidence type="ECO:0000256" key="8">
    <source>
        <dbReference type="ARBA" id="ARBA00023077"/>
    </source>
</evidence>
<name>A0A9D9GZ74_9BACT</name>
<evidence type="ECO:0000256" key="1">
    <source>
        <dbReference type="ARBA" id="ARBA00004571"/>
    </source>
</evidence>
<dbReference type="Pfam" id="PF00593">
    <property type="entry name" value="TonB_dep_Rec_b-barrel"/>
    <property type="match status" value="1"/>
</dbReference>
<keyword evidence="10 11" id="KW-0998">Cell outer membrane</keyword>
<keyword evidence="2 11" id="KW-0813">Transport</keyword>
<accession>A0A9D9GZ74</accession>
<keyword evidence="16" id="KW-0675">Receptor</keyword>
<dbReference type="Gene3D" id="2.40.170.20">
    <property type="entry name" value="TonB-dependent receptor, beta-barrel domain"/>
    <property type="match status" value="1"/>
</dbReference>
<evidence type="ECO:0000313" key="16">
    <source>
        <dbReference type="EMBL" id="MBO8429667.1"/>
    </source>
</evidence>
<keyword evidence="4" id="KW-0410">Iron transport</keyword>
<keyword evidence="13" id="KW-0732">Signal</keyword>
<protein>
    <submittedName>
        <fullName evidence="16">TonB-dependent receptor</fullName>
    </submittedName>
</protein>
<keyword evidence="9 11" id="KW-0472">Membrane</keyword>
<dbReference type="PANTHER" id="PTHR32552">
    <property type="entry name" value="FERRICHROME IRON RECEPTOR-RELATED"/>
    <property type="match status" value="1"/>
</dbReference>
<sequence length="759" mass="85736">MRRSYRIFLLVFIFSLLAQDFAAGHQKDTSVTELPEISVVAQIKQKSNLRNEPLSSSVMNFAEIDRRGVETLHDLSLFTPNLYMPEYGSKMTSSIYIRGLGSRMDNAAVGIYADRMPLLNKNGFDVDLWDITRIELLRGPQSTLYGRNTIGGIINIYTLSPMQYQGVKIALGYSSGNTYTAKASLYHKFSEKAAFSIGMNYYSSDGYFKNTYDDSDCDWAEGGSARARLVFRPNSKWTVDNVFSVSRVRQGGYAYSLYDPQEDKIMPVAYNDRSGYERTMISDGLSIDYKSEKLHFSSVTSWQYLDDCMTLDQDFTVKSMFTLNQAQNEHTVTQDFVLKSNDSRKKWQHLTGATFFYKGMDMDAPVWLKEDGINELILDKINEGIHTVMPFADLLFQENEIELSSLFKMPVYGIALYHQSEFVLGRFRLTAGLRLDYEHSSLDYMNAGALHYRFTLTMPDYKLIETRLEGKEKRDYIEPLPKLALSYSLPYGGNLYLSLSRGFKAGGYNTQMFSDILQNQVQSDIMADLGMGGGHGGSVSAAYSVGEIISYKPEYSWNYELGGHFNFLDGRVRADAALFYINCTDQQITVFPNGETTGRMMTNAGKTRSLGTEVSVTAALNGFDAGLSYGYTNAEFTSYDNGVEDYGGKKVPYIPLNTLSANAGYSWYNVCGAIDRLSVSVNYNGIGKIYWNEENTLCQPFYSMLGASVKLERRWAGIEFWAKNLTDTKYNVFYFVSVGNAFYAQGKPVQYGVNLYFNF</sequence>
<evidence type="ECO:0000256" key="5">
    <source>
        <dbReference type="ARBA" id="ARBA00022692"/>
    </source>
</evidence>
<dbReference type="PANTHER" id="PTHR32552:SF81">
    <property type="entry name" value="TONB-DEPENDENT OUTER MEMBRANE RECEPTOR"/>
    <property type="match status" value="1"/>
</dbReference>
<proteinExistence type="inferred from homology"/>
<dbReference type="SUPFAM" id="SSF56935">
    <property type="entry name" value="Porins"/>
    <property type="match status" value="1"/>
</dbReference>
<evidence type="ECO:0000256" key="2">
    <source>
        <dbReference type="ARBA" id="ARBA00022448"/>
    </source>
</evidence>
<dbReference type="InterPro" id="IPR012910">
    <property type="entry name" value="Plug_dom"/>
</dbReference>
<comment type="subcellular location">
    <subcellularLocation>
        <location evidence="1 11">Cell outer membrane</location>
        <topology evidence="1 11">Multi-pass membrane protein</topology>
    </subcellularLocation>
</comment>
<reference evidence="16" key="1">
    <citation type="submission" date="2020-10" db="EMBL/GenBank/DDBJ databases">
        <authorList>
            <person name="Gilroy R."/>
        </authorList>
    </citation>
    <scope>NUCLEOTIDE SEQUENCE</scope>
    <source>
        <strain evidence="16">15467</strain>
    </source>
</reference>
<keyword evidence="6" id="KW-0408">Iron</keyword>
<gene>
    <name evidence="16" type="ORF">IAC68_07040</name>
</gene>
<evidence type="ECO:0000256" key="7">
    <source>
        <dbReference type="ARBA" id="ARBA00023065"/>
    </source>
</evidence>
<evidence type="ECO:0000313" key="17">
    <source>
        <dbReference type="Proteomes" id="UP000823635"/>
    </source>
</evidence>
<evidence type="ECO:0000256" key="10">
    <source>
        <dbReference type="ARBA" id="ARBA00023237"/>
    </source>
</evidence>
<feature type="chain" id="PRO_5039293782" evidence="13">
    <location>
        <begin position="19"/>
        <end position="759"/>
    </location>
</feature>
<evidence type="ECO:0000256" key="4">
    <source>
        <dbReference type="ARBA" id="ARBA00022496"/>
    </source>
</evidence>
<evidence type="ECO:0000256" key="6">
    <source>
        <dbReference type="ARBA" id="ARBA00023004"/>
    </source>
</evidence>
<keyword evidence="8 12" id="KW-0798">TonB box</keyword>
<dbReference type="Proteomes" id="UP000823635">
    <property type="component" value="Unassembled WGS sequence"/>
</dbReference>
<keyword evidence="7" id="KW-0406">Ion transport</keyword>
<evidence type="ECO:0000256" key="11">
    <source>
        <dbReference type="PROSITE-ProRule" id="PRU01360"/>
    </source>
</evidence>
<keyword evidence="5 11" id="KW-0812">Transmembrane</keyword>
<feature type="signal peptide" evidence="13">
    <location>
        <begin position="1"/>
        <end position="18"/>
    </location>
</feature>
<evidence type="ECO:0000259" key="14">
    <source>
        <dbReference type="Pfam" id="PF00593"/>
    </source>
</evidence>
<feature type="domain" description="TonB-dependent receptor plug" evidence="15">
    <location>
        <begin position="49"/>
        <end position="153"/>
    </location>
</feature>
<evidence type="ECO:0000259" key="15">
    <source>
        <dbReference type="Pfam" id="PF07715"/>
    </source>
</evidence>
<dbReference type="GO" id="GO:0009279">
    <property type="term" value="C:cell outer membrane"/>
    <property type="evidence" value="ECO:0007669"/>
    <property type="project" value="UniProtKB-SubCell"/>
</dbReference>
<dbReference type="InterPro" id="IPR036942">
    <property type="entry name" value="Beta-barrel_TonB_sf"/>
</dbReference>
<evidence type="ECO:0000256" key="3">
    <source>
        <dbReference type="ARBA" id="ARBA00022452"/>
    </source>
</evidence>
<evidence type="ECO:0000256" key="12">
    <source>
        <dbReference type="RuleBase" id="RU003357"/>
    </source>
</evidence>
<dbReference type="PROSITE" id="PS52016">
    <property type="entry name" value="TONB_DEPENDENT_REC_3"/>
    <property type="match status" value="1"/>
</dbReference>
<dbReference type="InterPro" id="IPR000531">
    <property type="entry name" value="Beta-barrel_TonB"/>
</dbReference>
<dbReference type="EMBL" id="JADINB010000149">
    <property type="protein sequence ID" value="MBO8429667.1"/>
    <property type="molecule type" value="Genomic_DNA"/>
</dbReference>
<comment type="caution">
    <text evidence="16">The sequence shown here is derived from an EMBL/GenBank/DDBJ whole genome shotgun (WGS) entry which is preliminary data.</text>
</comment>
<feature type="domain" description="TonB-dependent receptor-like beta-barrel" evidence="14">
    <location>
        <begin position="176"/>
        <end position="725"/>
    </location>
</feature>
<evidence type="ECO:0000256" key="13">
    <source>
        <dbReference type="SAM" id="SignalP"/>
    </source>
</evidence>
<dbReference type="GO" id="GO:0006826">
    <property type="term" value="P:iron ion transport"/>
    <property type="evidence" value="ECO:0007669"/>
    <property type="project" value="UniProtKB-KW"/>
</dbReference>
<evidence type="ECO:0000256" key="9">
    <source>
        <dbReference type="ARBA" id="ARBA00023136"/>
    </source>
</evidence>